<dbReference type="InterPro" id="IPR011090">
    <property type="entry name" value="Integr_conj_element_PFL4709"/>
</dbReference>
<dbReference type="RefSeq" id="WP_176727908.1">
    <property type="nucleotide sequence ID" value="NZ_FNOX01000001.1"/>
</dbReference>
<keyword evidence="1" id="KW-0732">Signal</keyword>
<accession>A0A1H3BZZ7</accession>
<sequence length="143" mass="15945">MNPFNKPSRTTRLWLACMALTLLSATAHAETWVITDQAHPVSAPTAVRIIRLDDQQRLEELLSRQLPNDQRQAEATIQRYLASPAGKRLQSDLVQAQQGITDAWSVGVEKIPAVVVDRRYVVYGEADVAKAIAQIDRARSLSR</sequence>
<protein>
    <submittedName>
        <fullName evidence="2">Integrating conjugative element protein, PFL_4709 family</fullName>
    </submittedName>
</protein>
<feature type="signal peptide" evidence="1">
    <location>
        <begin position="1"/>
        <end position="29"/>
    </location>
</feature>
<dbReference type="Pfam" id="PF07511">
    <property type="entry name" value="DUF1525"/>
    <property type="match status" value="1"/>
</dbReference>
<name>A0A1H3BZZ7_9PSED</name>
<evidence type="ECO:0000256" key="1">
    <source>
        <dbReference type="SAM" id="SignalP"/>
    </source>
</evidence>
<proteinExistence type="predicted"/>
<dbReference type="AlphaFoldDB" id="A0A1H3BZZ7"/>
<evidence type="ECO:0000313" key="2">
    <source>
        <dbReference type="EMBL" id="SDX47477.1"/>
    </source>
</evidence>
<gene>
    <name evidence="2" type="ORF">SAMN05216247_101129</name>
</gene>
<dbReference type="NCBIfam" id="TIGR03757">
    <property type="entry name" value="conj_TIGR03757"/>
    <property type="match status" value="1"/>
</dbReference>
<feature type="chain" id="PRO_5010307267" evidence="1">
    <location>
        <begin position="30"/>
        <end position="143"/>
    </location>
</feature>
<organism evidence="2 3">
    <name type="scientific">Pseudomonas salomonii</name>
    <dbReference type="NCBI Taxonomy" id="191391"/>
    <lineage>
        <taxon>Bacteria</taxon>
        <taxon>Pseudomonadati</taxon>
        <taxon>Pseudomonadota</taxon>
        <taxon>Gammaproteobacteria</taxon>
        <taxon>Pseudomonadales</taxon>
        <taxon>Pseudomonadaceae</taxon>
        <taxon>Pseudomonas</taxon>
    </lineage>
</organism>
<evidence type="ECO:0000313" key="3">
    <source>
        <dbReference type="Proteomes" id="UP000182902"/>
    </source>
</evidence>
<reference evidence="2 3" key="1">
    <citation type="submission" date="2016-10" db="EMBL/GenBank/DDBJ databases">
        <authorList>
            <person name="de Groot N.N."/>
        </authorList>
    </citation>
    <scope>NUCLEOTIDE SEQUENCE [LARGE SCALE GENOMIC DNA]</scope>
    <source>
        <strain evidence="2 3">ICMP 14252</strain>
    </source>
</reference>
<dbReference type="Proteomes" id="UP000182902">
    <property type="component" value="Unassembled WGS sequence"/>
</dbReference>
<dbReference type="EMBL" id="FNOX01000001">
    <property type="protein sequence ID" value="SDX47477.1"/>
    <property type="molecule type" value="Genomic_DNA"/>
</dbReference>